<dbReference type="PANTHER" id="PTHR31331:SF1">
    <property type="entry name" value="CYSTEINE RICH SECRETORY PROTEIN LCCL DOMAIN CONTAINING 2"/>
    <property type="match status" value="1"/>
</dbReference>
<keyword evidence="4" id="KW-1185">Reference proteome</keyword>
<dbReference type="Proteomes" id="UP001153365">
    <property type="component" value="Unassembled WGS sequence"/>
</dbReference>
<evidence type="ECO:0000313" key="3">
    <source>
        <dbReference type="EMBL" id="CAH7673673.1"/>
    </source>
</evidence>
<dbReference type="InterPro" id="IPR004043">
    <property type="entry name" value="LCCL"/>
</dbReference>
<sequence>MELKVSDLILRLKFKLRSLIVRSITDESIEPELQSLINQTNLTGSDPLLTGSDEIGTSELIRGFINDRIISKLSSQRSERLLSYLSDPGSRQRSCYGFLLLWFITDLILIHRSWYISQIDVHHHQPESPEWLRCESSFWLGDDDCGIDGLDCQPFERNKPFNFRCPSRCDRTVLMNPRVIGDQQLNYQNLVIGGGNGTSYRSDSFICQAAIHSGLVSVKTGGCGSALLLGSSVGFEAVESNGISSISFPNRFPSSFKLQNIDSEYCDDLWYIILITNVVGSVILTSVFQPDSRFFFWVLCCVGFWTVVFSTEPNGSPPSISRGFGSFLPFIFLCYWIGNVSFIHVAAFFGRFERLVFYLIPWWFGVSMNLTVGWIPIDRLTVHDITQRPGGLLATLILGVIVLALLSYQTICLKRANCLKKFMVPYACVGVALILLMALPHHLVRLHHYIIGILFIPLTSVPTRPSAIFQSFLLGMIQNGVGRWSFASIVERTQEVFGDDYELGRSGSVPELDVSRSGLISNGTGLRIVWGKISEAGSVGLMVDDVLRYVGAEESFVIPILIDSVKEVFIRLAFYKEDDGGKNRVGTFSKPVTFLINNQTWIKPNQLY</sequence>
<dbReference type="InterPro" id="IPR036609">
    <property type="entry name" value="LCCL_sf"/>
</dbReference>
<feature type="transmembrane region" description="Helical" evidence="1">
    <location>
        <begin position="269"/>
        <end position="287"/>
    </location>
</feature>
<feature type="transmembrane region" description="Helical" evidence="1">
    <location>
        <begin position="389"/>
        <end position="411"/>
    </location>
</feature>
<name>A0AAV0AWN9_PHAPC</name>
<keyword evidence="1" id="KW-1133">Transmembrane helix</keyword>
<dbReference type="AlphaFoldDB" id="A0AAV0AWN9"/>
<dbReference type="PROSITE" id="PS50820">
    <property type="entry name" value="LCCL"/>
    <property type="match status" value="1"/>
</dbReference>
<organism evidence="3 4">
    <name type="scientific">Phakopsora pachyrhizi</name>
    <name type="common">Asian soybean rust disease fungus</name>
    <dbReference type="NCBI Taxonomy" id="170000"/>
    <lineage>
        <taxon>Eukaryota</taxon>
        <taxon>Fungi</taxon>
        <taxon>Dikarya</taxon>
        <taxon>Basidiomycota</taxon>
        <taxon>Pucciniomycotina</taxon>
        <taxon>Pucciniomycetes</taxon>
        <taxon>Pucciniales</taxon>
        <taxon>Phakopsoraceae</taxon>
        <taxon>Phakopsora</taxon>
    </lineage>
</organism>
<dbReference type="Pfam" id="PF03815">
    <property type="entry name" value="LCCL"/>
    <property type="match status" value="1"/>
</dbReference>
<evidence type="ECO:0000259" key="2">
    <source>
        <dbReference type="PROSITE" id="PS50820"/>
    </source>
</evidence>
<feature type="domain" description="LCCL" evidence="2">
    <location>
        <begin position="195"/>
        <end position="247"/>
    </location>
</feature>
<dbReference type="PANTHER" id="PTHR31331">
    <property type="entry name" value="LCCL DOMAIN PROTEIN (AFU_ORTHOLOGUE AFUA_5G08630)"/>
    <property type="match status" value="1"/>
</dbReference>
<evidence type="ECO:0000313" key="4">
    <source>
        <dbReference type="Proteomes" id="UP001153365"/>
    </source>
</evidence>
<keyword evidence="1" id="KW-0472">Membrane</keyword>
<dbReference type="EMBL" id="CALTRL010001771">
    <property type="protein sequence ID" value="CAH7673673.1"/>
    <property type="molecule type" value="Genomic_DNA"/>
</dbReference>
<evidence type="ECO:0000256" key="1">
    <source>
        <dbReference type="SAM" id="Phobius"/>
    </source>
</evidence>
<feature type="transmembrane region" description="Helical" evidence="1">
    <location>
        <begin position="423"/>
        <end position="440"/>
    </location>
</feature>
<dbReference type="Gene3D" id="2.170.130.20">
    <property type="entry name" value="LCCL-like domain"/>
    <property type="match status" value="1"/>
</dbReference>
<gene>
    <name evidence="3" type="ORF">PPACK8108_LOCUS8558</name>
</gene>
<dbReference type="InterPro" id="IPR051957">
    <property type="entry name" value="CRISP-LCCL_domain"/>
</dbReference>
<comment type="caution">
    <text evidence="3">The sequence shown here is derived from an EMBL/GenBank/DDBJ whole genome shotgun (WGS) entry which is preliminary data.</text>
</comment>
<reference evidence="3" key="1">
    <citation type="submission" date="2022-06" db="EMBL/GenBank/DDBJ databases">
        <authorList>
            <consortium name="SYNGENTA / RWTH Aachen University"/>
        </authorList>
    </citation>
    <scope>NUCLEOTIDE SEQUENCE</scope>
</reference>
<accession>A0AAV0AWN9</accession>
<feature type="transmembrane region" description="Helical" evidence="1">
    <location>
        <begin position="294"/>
        <end position="310"/>
    </location>
</feature>
<proteinExistence type="predicted"/>
<keyword evidence="1" id="KW-0812">Transmembrane</keyword>
<protein>
    <recommendedName>
        <fullName evidence="2">LCCL domain-containing protein</fullName>
    </recommendedName>
</protein>
<feature type="transmembrane region" description="Helical" evidence="1">
    <location>
        <begin position="330"/>
        <end position="349"/>
    </location>
</feature>
<feature type="transmembrane region" description="Helical" evidence="1">
    <location>
        <begin position="356"/>
        <end position="377"/>
    </location>
</feature>
<dbReference type="SUPFAM" id="SSF69848">
    <property type="entry name" value="LCCL domain"/>
    <property type="match status" value="1"/>
</dbReference>
<dbReference type="SMART" id="SM00603">
    <property type="entry name" value="LCCL"/>
    <property type="match status" value="1"/>
</dbReference>